<dbReference type="InterPro" id="IPR036388">
    <property type="entry name" value="WH-like_DNA-bd_sf"/>
</dbReference>
<dbReference type="UniPathway" id="UPA00068"/>
<reference evidence="12 13" key="1">
    <citation type="submission" date="2019-08" db="EMBL/GenBank/DDBJ databases">
        <title>In-depth cultivation of the pig gut microbiome towards novel bacterial diversity and tailored functional studies.</title>
        <authorList>
            <person name="Wylensek D."/>
            <person name="Hitch T.C.A."/>
            <person name="Clavel T."/>
        </authorList>
    </citation>
    <scope>NUCLEOTIDE SEQUENCE [LARGE SCALE GENOMIC DNA]</scope>
    <source>
        <strain evidence="12 13">Oil-RF-744-WCA-WT-10</strain>
    </source>
</reference>
<evidence type="ECO:0000256" key="6">
    <source>
        <dbReference type="ARBA" id="ARBA00023015"/>
    </source>
</evidence>
<evidence type="ECO:0000256" key="4">
    <source>
        <dbReference type="ARBA" id="ARBA00021148"/>
    </source>
</evidence>
<dbReference type="GO" id="GO:0006526">
    <property type="term" value="P:L-arginine biosynthetic process"/>
    <property type="evidence" value="ECO:0007669"/>
    <property type="project" value="UniProtKB-UniPathway"/>
</dbReference>
<dbReference type="Gene3D" id="3.30.1360.40">
    <property type="match status" value="1"/>
</dbReference>
<dbReference type="InterPro" id="IPR036390">
    <property type="entry name" value="WH_DNA-bd_sf"/>
</dbReference>
<dbReference type="GO" id="GO:0003677">
    <property type="term" value="F:DNA binding"/>
    <property type="evidence" value="ECO:0007669"/>
    <property type="project" value="UniProtKB-KW"/>
</dbReference>
<comment type="caution">
    <text evidence="12">The sequence shown here is derived from an EMBL/GenBank/DDBJ whole genome shotgun (WGS) entry which is preliminary data.</text>
</comment>
<comment type="function">
    <text evidence="9">Regulates arginine biosynthesis genes.</text>
</comment>
<keyword evidence="9" id="KW-0028">Amino-acid biosynthesis</keyword>
<keyword evidence="7 9" id="KW-0238">DNA-binding</keyword>
<dbReference type="Proteomes" id="UP000483362">
    <property type="component" value="Unassembled WGS sequence"/>
</dbReference>
<dbReference type="PANTHER" id="PTHR34471">
    <property type="entry name" value="ARGININE REPRESSOR"/>
    <property type="match status" value="1"/>
</dbReference>
<dbReference type="PANTHER" id="PTHR34471:SF1">
    <property type="entry name" value="ARGININE REPRESSOR"/>
    <property type="match status" value="1"/>
</dbReference>
<evidence type="ECO:0000259" key="10">
    <source>
        <dbReference type="Pfam" id="PF01316"/>
    </source>
</evidence>
<dbReference type="GO" id="GO:1900079">
    <property type="term" value="P:regulation of arginine biosynthetic process"/>
    <property type="evidence" value="ECO:0007669"/>
    <property type="project" value="UniProtKB-UniRule"/>
</dbReference>
<evidence type="ECO:0000256" key="8">
    <source>
        <dbReference type="ARBA" id="ARBA00023163"/>
    </source>
</evidence>
<dbReference type="RefSeq" id="WP_154327391.1">
    <property type="nucleotide sequence ID" value="NZ_CP045696.1"/>
</dbReference>
<evidence type="ECO:0000256" key="7">
    <source>
        <dbReference type="ARBA" id="ARBA00023125"/>
    </source>
</evidence>
<dbReference type="EMBL" id="VULT01000003">
    <property type="protein sequence ID" value="MSS16584.1"/>
    <property type="molecule type" value="Genomic_DNA"/>
</dbReference>
<dbReference type="Pfam" id="PF02863">
    <property type="entry name" value="Arg_repressor_C"/>
    <property type="match status" value="1"/>
</dbReference>
<organism evidence="12 13">
    <name type="scientific">Sodaliphilus pleomorphus</name>
    <dbReference type="NCBI Taxonomy" id="2606626"/>
    <lineage>
        <taxon>Bacteria</taxon>
        <taxon>Pseudomonadati</taxon>
        <taxon>Bacteroidota</taxon>
        <taxon>Bacteroidia</taxon>
        <taxon>Bacteroidales</taxon>
        <taxon>Muribaculaceae</taxon>
        <taxon>Sodaliphilus</taxon>
    </lineage>
</organism>
<comment type="pathway">
    <text evidence="2 9">Amino-acid biosynthesis; L-arginine biosynthesis [regulation].</text>
</comment>
<evidence type="ECO:0000256" key="3">
    <source>
        <dbReference type="ARBA" id="ARBA00008316"/>
    </source>
</evidence>
<dbReference type="GO" id="GO:0005737">
    <property type="term" value="C:cytoplasm"/>
    <property type="evidence" value="ECO:0007669"/>
    <property type="project" value="UniProtKB-SubCell"/>
</dbReference>
<evidence type="ECO:0000313" key="13">
    <source>
        <dbReference type="Proteomes" id="UP000483362"/>
    </source>
</evidence>
<feature type="domain" description="Arginine repressor DNA-binding" evidence="10">
    <location>
        <begin position="3"/>
        <end position="69"/>
    </location>
</feature>
<keyword evidence="8 9" id="KW-0804">Transcription</keyword>
<keyword evidence="13" id="KW-1185">Reference proteome</keyword>
<dbReference type="InterPro" id="IPR020899">
    <property type="entry name" value="Arg_repress_C"/>
</dbReference>
<dbReference type="AlphaFoldDB" id="A0A6L5XCV3"/>
<evidence type="ECO:0000256" key="9">
    <source>
        <dbReference type="HAMAP-Rule" id="MF_00173"/>
    </source>
</evidence>
<dbReference type="InterPro" id="IPR036251">
    <property type="entry name" value="Arg_repress_C_sf"/>
</dbReference>
<feature type="domain" description="Arginine repressor C-terminal" evidence="11">
    <location>
        <begin position="91"/>
        <end position="152"/>
    </location>
</feature>
<dbReference type="Gene3D" id="1.10.10.10">
    <property type="entry name" value="Winged helix-like DNA-binding domain superfamily/Winged helix DNA-binding domain"/>
    <property type="match status" value="1"/>
</dbReference>
<dbReference type="GO" id="GO:0051259">
    <property type="term" value="P:protein complex oligomerization"/>
    <property type="evidence" value="ECO:0007669"/>
    <property type="project" value="InterPro"/>
</dbReference>
<evidence type="ECO:0000256" key="2">
    <source>
        <dbReference type="ARBA" id="ARBA00005040"/>
    </source>
</evidence>
<keyword evidence="9" id="KW-0055">Arginine biosynthesis</keyword>
<keyword evidence="5 9" id="KW-0963">Cytoplasm</keyword>
<accession>A0A6L5XCV3</accession>
<dbReference type="SUPFAM" id="SSF46785">
    <property type="entry name" value="Winged helix' DNA-binding domain"/>
    <property type="match status" value="1"/>
</dbReference>
<keyword evidence="6 9" id="KW-0805">Transcription regulation</keyword>
<gene>
    <name evidence="9" type="primary">argR</name>
    <name evidence="12" type="ORF">FYJ29_02175</name>
</gene>
<comment type="similarity">
    <text evidence="3 9">Belongs to the ArgR family.</text>
</comment>
<dbReference type="Pfam" id="PF01316">
    <property type="entry name" value="Arg_repressor"/>
    <property type="match status" value="1"/>
</dbReference>
<dbReference type="SUPFAM" id="SSF55252">
    <property type="entry name" value="C-terminal domain of arginine repressor"/>
    <property type="match status" value="1"/>
</dbReference>
<dbReference type="HAMAP" id="MF_00173">
    <property type="entry name" value="Arg_repressor"/>
    <property type="match status" value="1"/>
</dbReference>
<name>A0A6L5XCV3_9BACT</name>
<protein>
    <recommendedName>
        <fullName evidence="4 9">Arginine repressor</fullName>
    </recommendedName>
</protein>
<dbReference type="InterPro" id="IPR001669">
    <property type="entry name" value="Arg_repress"/>
</dbReference>
<sequence>MKNKRNRLQMIIELIRKNTIGSQNELAEMLKTRGIDVTQATLSRDLKALKITKVANDLGNYMYIIPDSNGLQDSLLLKGQRSMTVNSQIGFVSLEFSGNFAVIKTRNGYAAGLAYDIDMSHSRDILGTIAGADTVFAILREGVTHEEAIKFFSRFVPIEQNQ</sequence>
<comment type="subcellular location">
    <subcellularLocation>
        <location evidence="1 9">Cytoplasm</location>
    </subcellularLocation>
</comment>
<dbReference type="InterPro" id="IPR020900">
    <property type="entry name" value="Arg_repress_DNA-bd"/>
</dbReference>
<dbReference type="PRINTS" id="PR01467">
    <property type="entry name" value="ARGREPRESSOR"/>
</dbReference>
<proteinExistence type="inferred from homology"/>
<evidence type="ECO:0000313" key="12">
    <source>
        <dbReference type="EMBL" id="MSS16584.1"/>
    </source>
</evidence>
<dbReference type="GO" id="GO:0003700">
    <property type="term" value="F:DNA-binding transcription factor activity"/>
    <property type="evidence" value="ECO:0007669"/>
    <property type="project" value="UniProtKB-UniRule"/>
</dbReference>
<evidence type="ECO:0000259" key="11">
    <source>
        <dbReference type="Pfam" id="PF02863"/>
    </source>
</evidence>
<evidence type="ECO:0000256" key="1">
    <source>
        <dbReference type="ARBA" id="ARBA00004496"/>
    </source>
</evidence>
<dbReference type="GO" id="GO:0034618">
    <property type="term" value="F:arginine binding"/>
    <property type="evidence" value="ECO:0007669"/>
    <property type="project" value="InterPro"/>
</dbReference>
<evidence type="ECO:0000256" key="5">
    <source>
        <dbReference type="ARBA" id="ARBA00022490"/>
    </source>
</evidence>
<keyword evidence="9" id="KW-0678">Repressor</keyword>